<evidence type="ECO:0000256" key="1">
    <source>
        <dbReference type="ARBA" id="ARBA00009986"/>
    </source>
</evidence>
<dbReference type="InterPro" id="IPR015590">
    <property type="entry name" value="Aldehyde_DH_dom"/>
</dbReference>
<dbReference type="EC" id="1.2.1.79" evidence="6"/>
<dbReference type="KEGG" id="pbap:Pla133_26880"/>
<dbReference type="PROSITE" id="PS00687">
    <property type="entry name" value="ALDEHYDE_DEHYDR_GLU"/>
    <property type="match status" value="1"/>
</dbReference>
<dbReference type="Proteomes" id="UP000316921">
    <property type="component" value="Chromosome"/>
</dbReference>
<proteinExistence type="inferred from homology"/>
<keyword evidence="7" id="KW-1185">Reference proteome</keyword>
<evidence type="ECO:0000313" key="7">
    <source>
        <dbReference type="Proteomes" id="UP000316921"/>
    </source>
</evidence>
<sequence length="454" mass="47304">MTEFADIDPATGGTISMIPVSSAEEIDAAVRAARLAQPRWAAVPIEARIDALAAAAERLGERAEEIADLVTREMGKPRAEALAEVRGRARGMASTLEEVRTAVAEERVPGDGVDSVIRREALGVVAAITPWNFPVGMPMSILVPALATGNAVVFKPSEHVPLTGAVLAEIVGTFLPDGVLQVVQGLGDVGARLVAADVDMIGFVGSRETGMRIMGSAAAGLKRLVLELGGKDPLVVFADADLEAAAESAVRHSLRNAGQVCCSVERIYVADAVAEEFERLVVDKARGWAPSSGFSEGAKFGPIVSGPQRDKIHALVQDAVSAGARLMAGGAPLDGDGFFYPATVLMDVPASARLSSEETFGPVVSVSRFDGSEAEAVRLANSTPFGLGANVWTGDLERGMRVASGIRSGQVGVNRYLSAAGPWVGHGQSGFGFIGTVEGHRQFTVPKTISVQRS</sequence>
<name>A0A518BKU3_9BACT</name>
<comment type="similarity">
    <text evidence="1 4">Belongs to the aldehyde dehydrogenase family.</text>
</comment>
<dbReference type="CDD" id="cd07078">
    <property type="entry name" value="ALDH"/>
    <property type="match status" value="1"/>
</dbReference>
<evidence type="ECO:0000256" key="3">
    <source>
        <dbReference type="PROSITE-ProRule" id="PRU10007"/>
    </source>
</evidence>
<dbReference type="Gene3D" id="3.40.309.10">
    <property type="entry name" value="Aldehyde Dehydrogenase, Chain A, domain 2"/>
    <property type="match status" value="1"/>
</dbReference>
<evidence type="ECO:0000259" key="5">
    <source>
        <dbReference type="Pfam" id="PF00171"/>
    </source>
</evidence>
<dbReference type="InterPro" id="IPR029510">
    <property type="entry name" value="Ald_DH_CS_GLU"/>
</dbReference>
<organism evidence="6 7">
    <name type="scientific">Engelhardtia mirabilis</name>
    <dbReference type="NCBI Taxonomy" id="2528011"/>
    <lineage>
        <taxon>Bacteria</taxon>
        <taxon>Pseudomonadati</taxon>
        <taxon>Planctomycetota</taxon>
        <taxon>Planctomycetia</taxon>
        <taxon>Planctomycetia incertae sedis</taxon>
        <taxon>Engelhardtia</taxon>
    </lineage>
</organism>
<dbReference type="FunFam" id="3.40.309.10:FF:000009">
    <property type="entry name" value="Aldehyde dehydrogenase A"/>
    <property type="match status" value="1"/>
</dbReference>
<dbReference type="PANTHER" id="PTHR11699">
    <property type="entry name" value="ALDEHYDE DEHYDROGENASE-RELATED"/>
    <property type="match status" value="1"/>
</dbReference>
<dbReference type="InterPro" id="IPR016161">
    <property type="entry name" value="Ald_DH/histidinol_DH"/>
</dbReference>
<evidence type="ECO:0000256" key="2">
    <source>
        <dbReference type="ARBA" id="ARBA00023002"/>
    </source>
</evidence>
<reference evidence="6 7" key="1">
    <citation type="submission" date="2019-02" db="EMBL/GenBank/DDBJ databases">
        <title>Deep-cultivation of Planctomycetes and their phenomic and genomic characterization uncovers novel biology.</title>
        <authorList>
            <person name="Wiegand S."/>
            <person name="Jogler M."/>
            <person name="Boedeker C."/>
            <person name="Pinto D."/>
            <person name="Vollmers J."/>
            <person name="Rivas-Marin E."/>
            <person name="Kohn T."/>
            <person name="Peeters S.H."/>
            <person name="Heuer A."/>
            <person name="Rast P."/>
            <person name="Oberbeckmann S."/>
            <person name="Bunk B."/>
            <person name="Jeske O."/>
            <person name="Meyerdierks A."/>
            <person name="Storesund J.E."/>
            <person name="Kallscheuer N."/>
            <person name="Luecker S."/>
            <person name="Lage O.M."/>
            <person name="Pohl T."/>
            <person name="Merkel B.J."/>
            <person name="Hornburger P."/>
            <person name="Mueller R.-W."/>
            <person name="Bruemmer F."/>
            <person name="Labrenz M."/>
            <person name="Spormann A.M."/>
            <person name="Op den Camp H."/>
            <person name="Overmann J."/>
            <person name="Amann R."/>
            <person name="Jetten M.S.M."/>
            <person name="Mascher T."/>
            <person name="Medema M.H."/>
            <person name="Devos D.P."/>
            <person name="Kaster A.-K."/>
            <person name="Ovreas L."/>
            <person name="Rohde M."/>
            <person name="Galperin M.Y."/>
            <person name="Jogler C."/>
        </authorList>
    </citation>
    <scope>NUCLEOTIDE SEQUENCE [LARGE SCALE GENOMIC DNA]</scope>
    <source>
        <strain evidence="6 7">Pla133</strain>
    </source>
</reference>
<protein>
    <submittedName>
        <fullName evidence="6">Succinate-semialdehyde dehydrogenase [NADP(+)] GabD</fullName>
        <ecNumber evidence="6">1.2.1.79</ecNumber>
    </submittedName>
</protein>
<evidence type="ECO:0000313" key="6">
    <source>
        <dbReference type="EMBL" id="QDU67600.1"/>
    </source>
</evidence>
<gene>
    <name evidence="6" type="primary">gabD_2</name>
    <name evidence="6" type="ORF">Pla133_26880</name>
</gene>
<feature type="active site" evidence="3">
    <location>
        <position position="227"/>
    </location>
</feature>
<dbReference type="Pfam" id="PF00171">
    <property type="entry name" value="Aldedh"/>
    <property type="match status" value="1"/>
</dbReference>
<evidence type="ECO:0000256" key="4">
    <source>
        <dbReference type="RuleBase" id="RU003345"/>
    </source>
</evidence>
<accession>A0A518BKU3</accession>
<dbReference type="Gene3D" id="3.40.605.10">
    <property type="entry name" value="Aldehyde Dehydrogenase, Chain A, domain 1"/>
    <property type="match status" value="1"/>
</dbReference>
<dbReference type="InterPro" id="IPR016163">
    <property type="entry name" value="Ald_DH_C"/>
</dbReference>
<dbReference type="AlphaFoldDB" id="A0A518BKU3"/>
<keyword evidence="2 4" id="KW-0560">Oxidoreductase</keyword>
<dbReference type="GO" id="GO:0036243">
    <property type="term" value="F:succinate-semialdehyde dehydrogenase (NADP+) activity"/>
    <property type="evidence" value="ECO:0007669"/>
    <property type="project" value="UniProtKB-EC"/>
</dbReference>
<dbReference type="EMBL" id="CP036287">
    <property type="protein sequence ID" value="QDU67600.1"/>
    <property type="molecule type" value="Genomic_DNA"/>
</dbReference>
<dbReference type="InterPro" id="IPR016162">
    <property type="entry name" value="Ald_DH_N"/>
</dbReference>
<dbReference type="RefSeq" id="WP_145065917.1">
    <property type="nucleotide sequence ID" value="NZ_CP036287.1"/>
</dbReference>
<dbReference type="SUPFAM" id="SSF53720">
    <property type="entry name" value="ALDH-like"/>
    <property type="match status" value="1"/>
</dbReference>
<feature type="domain" description="Aldehyde dehydrogenase" evidence="5">
    <location>
        <begin position="4"/>
        <end position="449"/>
    </location>
</feature>